<dbReference type="Pfam" id="PF00535">
    <property type="entry name" value="Glycos_transf_2"/>
    <property type="match status" value="1"/>
</dbReference>
<sequence>MIIPAYNAEEFLERAVRSALAQTHRDLEVIVVDDGSADATSGVALRIAEEDRRVRALRNGENSGVSASRNRAIALASGEWIALLDADDTWLPQRLEALLAAANGADVVCDDLLFINESRTGTTAVDYWSLCGWVGLRRRRPYWLTLAEFIRYDLGLLKPIMRRDFLTAHEMWYDTNLRVTEDYYLYFRILAAGARWRQLPDGYYLYLRHANSLTLSPDAVVRQHLVSSMAILSDPAVNADRNVTSALRRHHRQSRASIAKQQIFELVRRRDFLALGQVLRENPDYAFLVLWKIAWHMYMRMVRRVQNPRRPVPARMPERSLGVTTAGSPTPAQRSVTGEEPAAKRDPRVR</sequence>
<evidence type="ECO:0000313" key="3">
    <source>
        <dbReference type="EMBL" id="SNR77498.1"/>
    </source>
</evidence>
<feature type="compositionally biased region" description="Polar residues" evidence="1">
    <location>
        <begin position="322"/>
        <end position="336"/>
    </location>
</feature>
<name>A0A238Z3E0_9ACTN</name>
<feature type="domain" description="Glycosyltransferase 2-like" evidence="2">
    <location>
        <begin position="2"/>
        <end position="126"/>
    </location>
</feature>
<proteinExistence type="predicted"/>
<dbReference type="InterPro" id="IPR001173">
    <property type="entry name" value="Glyco_trans_2-like"/>
</dbReference>
<dbReference type="Proteomes" id="UP000198403">
    <property type="component" value="Unassembled WGS sequence"/>
</dbReference>
<organism evidence="3 4">
    <name type="scientific">Blastococcus mobilis</name>
    <dbReference type="NCBI Taxonomy" id="1938746"/>
    <lineage>
        <taxon>Bacteria</taxon>
        <taxon>Bacillati</taxon>
        <taxon>Actinomycetota</taxon>
        <taxon>Actinomycetes</taxon>
        <taxon>Geodermatophilales</taxon>
        <taxon>Geodermatophilaceae</taxon>
        <taxon>Blastococcus</taxon>
    </lineage>
</organism>
<feature type="compositionally biased region" description="Basic and acidic residues" evidence="1">
    <location>
        <begin position="341"/>
        <end position="350"/>
    </location>
</feature>
<evidence type="ECO:0000313" key="4">
    <source>
        <dbReference type="Proteomes" id="UP000198403"/>
    </source>
</evidence>
<gene>
    <name evidence="3" type="ORF">SAMN06272737_12454</name>
</gene>
<accession>A0A238Z3E0</accession>
<dbReference type="AlphaFoldDB" id="A0A238Z3E0"/>
<dbReference type="EMBL" id="FZNO01000024">
    <property type="protein sequence ID" value="SNR77498.1"/>
    <property type="molecule type" value="Genomic_DNA"/>
</dbReference>
<dbReference type="PANTHER" id="PTHR43685:SF2">
    <property type="entry name" value="GLYCOSYLTRANSFERASE 2-LIKE DOMAIN-CONTAINING PROTEIN"/>
    <property type="match status" value="1"/>
</dbReference>
<evidence type="ECO:0000259" key="2">
    <source>
        <dbReference type="Pfam" id="PF00535"/>
    </source>
</evidence>
<dbReference type="Gene3D" id="3.90.550.10">
    <property type="entry name" value="Spore Coat Polysaccharide Biosynthesis Protein SpsA, Chain A"/>
    <property type="match status" value="1"/>
</dbReference>
<feature type="region of interest" description="Disordered" evidence="1">
    <location>
        <begin position="310"/>
        <end position="350"/>
    </location>
</feature>
<protein>
    <submittedName>
        <fullName evidence="3">Succinoglycan biosynthesis protein ExoU</fullName>
    </submittedName>
</protein>
<keyword evidence="4" id="KW-1185">Reference proteome</keyword>
<evidence type="ECO:0000256" key="1">
    <source>
        <dbReference type="SAM" id="MobiDB-lite"/>
    </source>
</evidence>
<dbReference type="PANTHER" id="PTHR43685">
    <property type="entry name" value="GLYCOSYLTRANSFERASE"/>
    <property type="match status" value="1"/>
</dbReference>
<dbReference type="InterPro" id="IPR050834">
    <property type="entry name" value="Glycosyltransf_2"/>
</dbReference>
<dbReference type="CDD" id="cd00761">
    <property type="entry name" value="Glyco_tranf_GTA_type"/>
    <property type="match status" value="1"/>
</dbReference>
<reference evidence="3 4" key="1">
    <citation type="submission" date="2017-06" db="EMBL/GenBank/DDBJ databases">
        <authorList>
            <person name="Kim H.J."/>
            <person name="Triplett B.A."/>
        </authorList>
    </citation>
    <scope>NUCLEOTIDE SEQUENCE [LARGE SCALE GENOMIC DNA]</scope>
    <source>
        <strain evidence="3 4">DSM 44272</strain>
    </source>
</reference>
<dbReference type="InterPro" id="IPR029044">
    <property type="entry name" value="Nucleotide-diphossugar_trans"/>
</dbReference>
<dbReference type="SUPFAM" id="SSF53448">
    <property type="entry name" value="Nucleotide-diphospho-sugar transferases"/>
    <property type="match status" value="1"/>
</dbReference>